<dbReference type="Proteomes" id="UP000324897">
    <property type="component" value="Chromosome 7"/>
</dbReference>
<evidence type="ECO:0000313" key="2">
    <source>
        <dbReference type="Proteomes" id="UP000324897"/>
    </source>
</evidence>
<reference evidence="1 2" key="1">
    <citation type="journal article" date="2019" name="Sci. Rep.">
        <title>A high-quality genome of Eragrostis curvula grass provides insights into Poaceae evolution and supports new strategies to enhance forage quality.</title>
        <authorList>
            <person name="Carballo J."/>
            <person name="Santos B.A.C.M."/>
            <person name="Zappacosta D."/>
            <person name="Garbus I."/>
            <person name="Selva J.P."/>
            <person name="Gallo C.A."/>
            <person name="Diaz A."/>
            <person name="Albertini E."/>
            <person name="Caccamo M."/>
            <person name="Echenique V."/>
        </authorList>
    </citation>
    <scope>NUCLEOTIDE SEQUENCE [LARGE SCALE GENOMIC DNA]</scope>
    <source>
        <strain evidence="2">cv. Victoria</strain>
        <tissue evidence="1">Leaf</tissue>
    </source>
</reference>
<protein>
    <submittedName>
        <fullName evidence="1">Uncharacterized protein</fullName>
    </submittedName>
</protein>
<organism evidence="1 2">
    <name type="scientific">Eragrostis curvula</name>
    <name type="common">weeping love grass</name>
    <dbReference type="NCBI Taxonomy" id="38414"/>
    <lineage>
        <taxon>Eukaryota</taxon>
        <taxon>Viridiplantae</taxon>
        <taxon>Streptophyta</taxon>
        <taxon>Embryophyta</taxon>
        <taxon>Tracheophyta</taxon>
        <taxon>Spermatophyta</taxon>
        <taxon>Magnoliopsida</taxon>
        <taxon>Liliopsida</taxon>
        <taxon>Poales</taxon>
        <taxon>Poaceae</taxon>
        <taxon>PACMAD clade</taxon>
        <taxon>Chloridoideae</taxon>
        <taxon>Eragrostideae</taxon>
        <taxon>Eragrostidinae</taxon>
        <taxon>Eragrostis</taxon>
    </lineage>
</organism>
<dbReference type="AlphaFoldDB" id="A0A5J9U1B3"/>
<dbReference type="EMBL" id="RWGY01000029">
    <property type="protein sequence ID" value="TVU17426.1"/>
    <property type="molecule type" value="Genomic_DNA"/>
</dbReference>
<proteinExistence type="predicted"/>
<accession>A0A5J9U1B3</accession>
<dbReference type="Gramene" id="TVU17426">
    <property type="protein sequence ID" value="TVU17426"/>
    <property type="gene ID" value="EJB05_33462"/>
</dbReference>
<keyword evidence="2" id="KW-1185">Reference proteome</keyword>
<sequence>MGLAAALPPPHPRRAAVLAAAGAQPQGAADWAASCTSLGGAHVPTHDVLPFVARASNSGADELLGVGASPSEEVSFADALLYQEDNMFLLPLSPDDLRFAEVYRFVGDVFGSGPPHSVTAQLQRLHGMDPVVAETILLVLRNLEDNLFWFKLRYGVGVGDGGHAGLLAKKKPQKPYTISKPREKWTADEHNRSPCSACVRPRLEDNRAVGGTKTAMQIRNQLVETILLMLTNLEDNLRVLPAVIKEKSLHGKTLLLTQGKAC</sequence>
<feature type="non-terminal residue" evidence="1">
    <location>
        <position position="1"/>
    </location>
</feature>
<evidence type="ECO:0000313" key="1">
    <source>
        <dbReference type="EMBL" id="TVU17426.1"/>
    </source>
</evidence>
<comment type="caution">
    <text evidence="1">The sequence shown here is derived from an EMBL/GenBank/DDBJ whole genome shotgun (WGS) entry which is preliminary data.</text>
</comment>
<dbReference type="Pfam" id="PF24904">
    <property type="entry name" value="RVE6"/>
    <property type="match status" value="1"/>
</dbReference>
<name>A0A5J9U1B3_9POAL</name>
<gene>
    <name evidence="1" type="ORF">EJB05_33462</name>
</gene>
<dbReference type="OrthoDB" id="118550at2759"/>